<comment type="similarity">
    <text evidence="1">Belongs to the class IV-like SAM-binding methyltransferase superfamily.</text>
</comment>
<dbReference type="Proteomes" id="UP000649617">
    <property type="component" value="Unassembled WGS sequence"/>
</dbReference>
<protein>
    <submittedName>
        <fullName evidence="3">Spout1 protein</fullName>
    </submittedName>
</protein>
<dbReference type="OrthoDB" id="361029at2759"/>
<dbReference type="AlphaFoldDB" id="A0A812YQ47"/>
<accession>A0A812YQ47</accession>
<name>A0A812YQ47_SYMPI</name>
<keyword evidence="4" id="KW-1185">Reference proteome</keyword>
<dbReference type="InterPro" id="IPR029026">
    <property type="entry name" value="tRNA_m1G_MTases_N"/>
</dbReference>
<evidence type="ECO:0000256" key="1">
    <source>
        <dbReference type="ARBA" id="ARBA00009841"/>
    </source>
</evidence>
<dbReference type="PANTHER" id="PTHR12150:SF13">
    <property type="entry name" value="METHYLTRANSFERASE C9ORF114-RELATED"/>
    <property type="match status" value="1"/>
</dbReference>
<feature type="region of interest" description="Disordered" evidence="2">
    <location>
        <begin position="19"/>
        <end position="43"/>
    </location>
</feature>
<reference evidence="3" key="1">
    <citation type="submission" date="2021-02" db="EMBL/GenBank/DDBJ databases">
        <authorList>
            <person name="Dougan E. K."/>
            <person name="Rhodes N."/>
            <person name="Thang M."/>
            <person name="Chan C."/>
        </authorList>
    </citation>
    <scope>NUCLEOTIDE SEQUENCE</scope>
</reference>
<proteinExistence type="inferred from homology"/>
<evidence type="ECO:0000256" key="2">
    <source>
        <dbReference type="SAM" id="MobiDB-lite"/>
    </source>
</evidence>
<gene>
    <name evidence="3" type="primary">Spout1</name>
    <name evidence="3" type="ORF">SPIL2461_LOCUS23288</name>
</gene>
<dbReference type="CDD" id="cd18086">
    <property type="entry name" value="HsC9orf114-like"/>
    <property type="match status" value="1"/>
</dbReference>
<dbReference type="SUPFAM" id="SSF75217">
    <property type="entry name" value="alpha/beta knot"/>
    <property type="match status" value="1"/>
</dbReference>
<sequence>MAPARISFLRGPRSYPSLNLNSCRKASPKPKTLNPKPLNPKPSFKENAQGGELKAVLVGQVARALTIYGVDEVVIFEDRSDAAESEEDGVSNSMAFFARNLQYLETPQYLRKQLVPVHKDLKWVGLLAPLDAPHHLRKYENLPYREGVVLKKQMDRPQMEGDEEESGCLARHVSTYKHRAVHLARDYVQDHVPAELGKECPWEGGYDLTIGTSERGESLGLGRLPKFRHLLLAFGGLGGFEEVLADAKSGYEADTDAASLFSRYVNVCPRQMSRTIRTEEALLIALAILDPLIAEK</sequence>
<evidence type="ECO:0000313" key="3">
    <source>
        <dbReference type="EMBL" id="CAE7782639.1"/>
    </source>
</evidence>
<dbReference type="Gene3D" id="3.40.1280.10">
    <property type="match status" value="1"/>
</dbReference>
<comment type="caution">
    <text evidence="3">The sequence shown here is derived from an EMBL/GenBank/DDBJ whole genome shotgun (WGS) entry which is preliminary data.</text>
</comment>
<dbReference type="InterPro" id="IPR029028">
    <property type="entry name" value="Alpha/beta_knot_MTases"/>
</dbReference>
<dbReference type="Pfam" id="PF02598">
    <property type="entry name" value="Methyltrn_RNA_3"/>
    <property type="match status" value="2"/>
</dbReference>
<dbReference type="PANTHER" id="PTHR12150">
    <property type="entry name" value="CLASS IV SAM-BINDING METHYLTRANSFERASE-RELATED"/>
    <property type="match status" value="1"/>
</dbReference>
<dbReference type="EMBL" id="CAJNIZ010048111">
    <property type="protein sequence ID" value="CAE7782639.1"/>
    <property type="molecule type" value="Genomic_DNA"/>
</dbReference>
<evidence type="ECO:0000313" key="4">
    <source>
        <dbReference type="Proteomes" id="UP000649617"/>
    </source>
</evidence>
<organism evidence="3 4">
    <name type="scientific">Symbiodinium pilosum</name>
    <name type="common">Dinoflagellate</name>
    <dbReference type="NCBI Taxonomy" id="2952"/>
    <lineage>
        <taxon>Eukaryota</taxon>
        <taxon>Sar</taxon>
        <taxon>Alveolata</taxon>
        <taxon>Dinophyceae</taxon>
        <taxon>Suessiales</taxon>
        <taxon>Symbiodiniaceae</taxon>
        <taxon>Symbiodinium</taxon>
    </lineage>
</organism>
<dbReference type="InterPro" id="IPR003750">
    <property type="entry name" value="Put_MeTrfase-C9orf114-like"/>
</dbReference>